<keyword evidence="4" id="KW-0520">NAD</keyword>
<accession>A0A3M2RRH1</accession>
<dbReference type="GO" id="GO:0016779">
    <property type="term" value="F:nucleotidyltransferase activity"/>
    <property type="evidence" value="ECO:0007669"/>
    <property type="project" value="UniProtKB-KW"/>
</dbReference>
<reference evidence="6 7" key="1">
    <citation type="submission" date="2017-06" db="EMBL/GenBank/DDBJ databases">
        <title>Comparative genomic analysis of Ambrosia Fusariam Clade fungi.</title>
        <authorList>
            <person name="Stajich J.E."/>
            <person name="Carrillo J."/>
            <person name="Kijimoto T."/>
            <person name="Eskalen A."/>
            <person name="O'Donnell K."/>
            <person name="Kasson M."/>
        </authorList>
    </citation>
    <scope>NUCLEOTIDE SEQUENCE [LARGE SCALE GENOMIC DNA]</scope>
    <source>
        <strain evidence="6">UCR3666</strain>
    </source>
</reference>
<dbReference type="Proteomes" id="UP000277212">
    <property type="component" value="Unassembled WGS sequence"/>
</dbReference>
<dbReference type="SUPFAM" id="SSF56399">
    <property type="entry name" value="ADP-ribosylation"/>
    <property type="match status" value="1"/>
</dbReference>
<sequence length="1360" mass="151021">MRQMIKSLRRSKRVPASQQQPEPVSAIEAPLPIRASYEFPTTPLIGTREPELPRRSVYYHIPEPPQIVEPELPRARPSFDLPEAPPPPPRPRTPTADRRSWRNQVSASPLANFVTKGDGFLQQRDVNQLADITREYLASWENYHAEQGTDRDGLLLGLMDGWDRDQDKVMATLACIGFLSTEEASNQLASLIHLDVAIYLRCLSAAEILRAGLLRGCERVAVQQIRQFQPQSDLSIEHFQGLLNTFITCRPSTFLPDELVLDWLSKHRIMDRLNAQFVTHWDHQRPHTAFRFVRCMAIISSLPCGLALSNGLTGSLWRACLCWVPNTERLLQWESGCITDAQKRQLSALIALDGPDTATCRESCLRLSDPACFSHIQVEPQTTSCLEQMLILLSGSERVGTNTVDLFIHLLIENPATQSSFEFLEHVLHQGGSDESHRGVVNLLRSQSSNDLDICTQMAGLSSFLPLLSLGQLPNSIGNPVTRIEQVLSAAQREFVAQLDNGPGDYVGMSILAFGEAILISEAVHPNLPPDLLDMVRRFPERDVAESIFERLEDAALNKSEDGLALKSYLVSTLGGCIDFATGDVDLDDIQLEVEFWQKCPDADRRDLATILGSFKRLDYKTFVSCLSSVMYEKDQFIKELRVMLMDKHWGACAKLISYVSLRRSFGQLSADCWTMLVFAFIEERGSLFSRGGSHMETMDQWLSFIQDLVKLTVSVAQTQLRESGDGITQQRLAWWQTLSENVNTLRSIETLVKGFADVEWIFLTGDPAALLTLMEHAQKGQSMPKIYRLIICQLKGDGSNLEVVSNMLNSLTKLSSHGAAILEMMLTRAVEQPRWTNLSLTAVCKAWLESPLPTSFDKKVFRMMRENFKPVPPFTRNAALSLLGQLVGEHDSLVERAAQLETSRWKLKKSDARGHSKLLREVGIQDTPVRGAGKGVPAELADAIEEVAPDEYELSFPLTGLNELQRLARGVPDGARLLVVRVCLRSSAGFCIHYAPNDEATGNRHRYWKTSSGDPDRPICGTKPALFTYYLSRNLHRLLATRQTVSAIHSGIEKWVTTSPSTCGICGALISVRLWKVAACSRSCSVHFRQAPLEVRLHNLLVDPLSIDLLISSVYAAALDGSNLDLLPGCPVAKASLPTVINSLPPMATLAKAPNISQVLRSSRYGVDQERLLSWLCLSFRGFMRSVPSGFMIPSMPQTQQFLLMNSHHEREQAFEAHLGATASAGSGPVFHGTSISRLFLILSTGLKNVSNTALMRHGAASGPGIYCGDEQETSLAYSQAIGNSWSNSAIDQQMRVMLGCELAKYPTANTPTHVVQDETRVLVRYVLLLPANYHTPPRRHVVPAMSTAFALLRSGRAT</sequence>
<evidence type="ECO:0000256" key="4">
    <source>
        <dbReference type="ARBA" id="ARBA00023027"/>
    </source>
</evidence>
<dbReference type="PANTHER" id="PTHR21328">
    <property type="entry name" value="POLY ADP-RIBOSE POLYMERASE FAMILY, MEMBER PARP"/>
    <property type="match status" value="1"/>
</dbReference>
<evidence type="ECO:0000256" key="2">
    <source>
        <dbReference type="ARBA" id="ARBA00022679"/>
    </source>
</evidence>
<dbReference type="OrthoDB" id="109543at2759"/>
<keyword evidence="1" id="KW-0328">Glycosyltransferase</keyword>
<organism evidence="6 7">
    <name type="scientific">Fusarium kuroshium</name>
    <dbReference type="NCBI Taxonomy" id="2010991"/>
    <lineage>
        <taxon>Eukaryota</taxon>
        <taxon>Fungi</taxon>
        <taxon>Dikarya</taxon>
        <taxon>Ascomycota</taxon>
        <taxon>Pezizomycotina</taxon>
        <taxon>Sordariomycetes</taxon>
        <taxon>Hypocreomycetidae</taxon>
        <taxon>Hypocreales</taxon>
        <taxon>Nectriaceae</taxon>
        <taxon>Fusarium</taxon>
        <taxon>Fusarium solani species complex</taxon>
    </lineage>
</organism>
<evidence type="ECO:0000313" key="7">
    <source>
        <dbReference type="Proteomes" id="UP000277212"/>
    </source>
</evidence>
<evidence type="ECO:0000256" key="5">
    <source>
        <dbReference type="SAM" id="MobiDB-lite"/>
    </source>
</evidence>
<protein>
    <recommendedName>
        <fullName evidence="8">PARP catalytic domain-containing protein</fullName>
    </recommendedName>
</protein>
<proteinExistence type="predicted"/>
<keyword evidence="7" id="KW-1185">Reference proteome</keyword>
<feature type="region of interest" description="Disordered" evidence="5">
    <location>
        <begin position="68"/>
        <end position="102"/>
    </location>
</feature>
<evidence type="ECO:0008006" key="8">
    <source>
        <dbReference type="Google" id="ProtNLM"/>
    </source>
</evidence>
<feature type="region of interest" description="Disordered" evidence="5">
    <location>
        <begin position="1"/>
        <end position="29"/>
    </location>
</feature>
<feature type="compositionally biased region" description="Pro residues" evidence="5">
    <location>
        <begin position="83"/>
        <end position="92"/>
    </location>
</feature>
<comment type="caution">
    <text evidence="6">The sequence shown here is derived from an EMBL/GenBank/DDBJ whole genome shotgun (WGS) entry which is preliminary data.</text>
</comment>
<dbReference type="STRING" id="2010991.A0A3M2RRH1"/>
<evidence type="ECO:0000256" key="1">
    <source>
        <dbReference type="ARBA" id="ARBA00022676"/>
    </source>
</evidence>
<dbReference type="InterPro" id="IPR051838">
    <property type="entry name" value="ARTD_PARP"/>
</dbReference>
<keyword evidence="3" id="KW-0548">Nucleotidyltransferase</keyword>
<dbReference type="GO" id="GO:0016757">
    <property type="term" value="F:glycosyltransferase activity"/>
    <property type="evidence" value="ECO:0007669"/>
    <property type="project" value="UniProtKB-KW"/>
</dbReference>
<dbReference type="Gene3D" id="3.90.228.10">
    <property type="match status" value="1"/>
</dbReference>
<keyword evidence="2" id="KW-0808">Transferase</keyword>
<gene>
    <name evidence="6" type="ORF">CDV36_012486</name>
</gene>
<name>A0A3M2RRH1_9HYPO</name>
<evidence type="ECO:0000313" key="6">
    <source>
        <dbReference type="EMBL" id="RMJ07916.1"/>
    </source>
</evidence>
<evidence type="ECO:0000256" key="3">
    <source>
        <dbReference type="ARBA" id="ARBA00022695"/>
    </source>
</evidence>
<dbReference type="EMBL" id="NKUJ01000315">
    <property type="protein sequence ID" value="RMJ07916.1"/>
    <property type="molecule type" value="Genomic_DNA"/>
</dbReference>